<evidence type="ECO:0000313" key="18">
    <source>
        <dbReference type="Proteomes" id="UP001054889"/>
    </source>
</evidence>
<dbReference type="CDD" id="cd23509">
    <property type="entry name" value="Gnk2-like"/>
    <property type="match status" value="1"/>
</dbReference>
<name>A0AAV5FET7_ELECO</name>
<gene>
    <name evidence="17" type="primary">gb21871</name>
    <name evidence="17" type="ORF">PR202_gb21871</name>
</gene>
<evidence type="ECO:0000256" key="15">
    <source>
        <dbReference type="SAM" id="SignalP"/>
    </source>
</evidence>
<reference evidence="17" key="2">
    <citation type="submission" date="2021-12" db="EMBL/GenBank/DDBJ databases">
        <title>Resequencing data analysis of finger millet.</title>
        <authorList>
            <person name="Hatakeyama M."/>
            <person name="Aluri S."/>
            <person name="Balachadran M.T."/>
            <person name="Sivarajan S.R."/>
            <person name="Poveda L."/>
            <person name="Shimizu-Inatsugi R."/>
            <person name="Schlapbach R."/>
            <person name="Sreeman S.M."/>
            <person name="Shimizu K.K."/>
        </authorList>
    </citation>
    <scope>NUCLEOTIDE SEQUENCE</scope>
</reference>
<evidence type="ECO:0000256" key="8">
    <source>
        <dbReference type="ARBA" id="ARBA00022821"/>
    </source>
</evidence>
<evidence type="ECO:0000256" key="12">
    <source>
        <dbReference type="ARBA" id="ARBA00023157"/>
    </source>
</evidence>
<evidence type="ECO:0000256" key="9">
    <source>
        <dbReference type="ARBA" id="ARBA00022949"/>
    </source>
</evidence>
<evidence type="ECO:0000256" key="11">
    <source>
        <dbReference type="ARBA" id="ARBA00023035"/>
    </source>
</evidence>
<evidence type="ECO:0000259" key="16">
    <source>
        <dbReference type="PROSITE" id="PS51473"/>
    </source>
</evidence>
<dbReference type="GO" id="GO:0005886">
    <property type="term" value="C:plasma membrane"/>
    <property type="evidence" value="ECO:0007669"/>
    <property type="project" value="UniProtKB-SubCell"/>
</dbReference>
<proteinExistence type="inferred from homology"/>
<keyword evidence="5 15" id="KW-0732">Signal</keyword>
<feature type="chain" id="PRO_5043921381" description="Gnk2-homologous domain-containing protein" evidence="15">
    <location>
        <begin position="25"/>
        <end position="134"/>
    </location>
</feature>
<evidence type="ECO:0000256" key="4">
    <source>
        <dbReference type="ARBA" id="ARBA00022581"/>
    </source>
</evidence>
<dbReference type="PANTHER" id="PTHR32080:SF54">
    <property type="entry name" value="GNK2-HOMOLOGOUS DOMAIN-CONTAINING PROTEIN"/>
    <property type="match status" value="1"/>
</dbReference>
<keyword evidence="7" id="KW-0677">Repeat</keyword>
<accession>A0AAV5FET7</accession>
<evidence type="ECO:0000256" key="3">
    <source>
        <dbReference type="ARBA" id="ARBA00022577"/>
    </source>
</evidence>
<dbReference type="GO" id="GO:0009506">
    <property type="term" value="C:plasmodesma"/>
    <property type="evidence" value="ECO:0007669"/>
    <property type="project" value="UniProtKB-SubCell"/>
</dbReference>
<keyword evidence="12" id="KW-1015">Disulfide bond</keyword>
<keyword evidence="3" id="KW-0295">Fungicide</keyword>
<dbReference type="FunFam" id="3.30.430.20:FF:000023">
    <property type="entry name" value="Antifungal protein ginkbilobin-2"/>
    <property type="match status" value="1"/>
</dbReference>
<dbReference type="InterPro" id="IPR051378">
    <property type="entry name" value="Cell2Cell_Antifungal"/>
</dbReference>
<evidence type="ECO:0000256" key="13">
    <source>
        <dbReference type="ARBA" id="ARBA00024184"/>
    </source>
</evidence>
<evidence type="ECO:0000256" key="1">
    <source>
        <dbReference type="ARBA" id="ARBA00004251"/>
    </source>
</evidence>
<evidence type="ECO:0000256" key="6">
    <source>
        <dbReference type="ARBA" id="ARBA00022734"/>
    </source>
</evidence>
<comment type="subcellular location">
    <subcellularLocation>
        <location evidence="13">Cell junction</location>
        <location evidence="13">Plasmodesma</location>
    </subcellularLocation>
    <subcellularLocation>
        <location evidence="1">Cell membrane</location>
        <topology evidence="1">Single-pass type I membrane protein</topology>
    </subcellularLocation>
</comment>
<dbReference type="EMBL" id="BQKI01000084">
    <property type="protein sequence ID" value="GJN33289.1"/>
    <property type="molecule type" value="Genomic_DNA"/>
</dbReference>
<protein>
    <recommendedName>
        <fullName evidence="16">Gnk2-homologous domain-containing protein</fullName>
    </recommendedName>
</protein>
<evidence type="ECO:0000313" key="17">
    <source>
        <dbReference type="EMBL" id="GJN33289.1"/>
    </source>
</evidence>
<dbReference type="PROSITE" id="PS51473">
    <property type="entry name" value="GNK2"/>
    <property type="match status" value="1"/>
</dbReference>
<keyword evidence="11" id="KW-0465">Mannose-binding</keyword>
<dbReference type="Pfam" id="PF01657">
    <property type="entry name" value="Stress-antifung"/>
    <property type="match status" value="1"/>
</dbReference>
<evidence type="ECO:0000256" key="7">
    <source>
        <dbReference type="ARBA" id="ARBA00022737"/>
    </source>
</evidence>
<keyword evidence="6" id="KW-0430">Lectin</keyword>
<feature type="domain" description="Gnk2-homologous" evidence="16">
    <location>
        <begin position="28"/>
        <end position="132"/>
    </location>
</feature>
<dbReference type="InterPro" id="IPR002902">
    <property type="entry name" value="GNK2"/>
</dbReference>
<keyword evidence="8" id="KW-0611">Plant defense</keyword>
<evidence type="ECO:0000256" key="2">
    <source>
        <dbReference type="ARBA" id="ARBA00022529"/>
    </source>
</evidence>
<organism evidence="17 18">
    <name type="scientific">Eleusine coracana subsp. coracana</name>
    <dbReference type="NCBI Taxonomy" id="191504"/>
    <lineage>
        <taxon>Eukaryota</taxon>
        <taxon>Viridiplantae</taxon>
        <taxon>Streptophyta</taxon>
        <taxon>Embryophyta</taxon>
        <taxon>Tracheophyta</taxon>
        <taxon>Spermatophyta</taxon>
        <taxon>Magnoliopsida</taxon>
        <taxon>Liliopsida</taxon>
        <taxon>Poales</taxon>
        <taxon>Poaceae</taxon>
        <taxon>PACMAD clade</taxon>
        <taxon>Chloridoideae</taxon>
        <taxon>Cynodonteae</taxon>
        <taxon>Eleusininae</taxon>
        <taxon>Eleusine</taxon>
    </lineage>
</organism>
<dbReference type="Gene3D" id="3.30.430.20">
    <property type="entry name" value="Gnk2 domain, C-X8-C-X2-C motif"/>
    <property type="match status" value="1"/>
</dbReference>
<dbReference type="AlphaFoldDB" id="A0AAV5FET7"/>
<feature type="signal peptide" evidence="15">
    <location>
        <begin position="1"/>
        <end position="24"/>
    </location>
</feature>
<keyword evidence="4" id="KW-0945">Host-virus interaction</keyword>
<reference evidence="17" key="1">
    <citation type="journal article" date="2018" name="DNA Res.">
        <title>Multiple hybrid de novo genome assembly of finger millet, an orphan allotetraploid crop.</title>
        <authorList>
            <person name="Hatakeyama M."/>
            <person name="Aluri S."/>
            <person name="Balachadran M.T."/>
            <person name="Sivarajan S.R."/>
            <person name="Patrignani A."/>
            <person name="Gruter S."/>
            <person name="Poveda L."/>
            <person name="Shimizu-Inatsugi R."/>
            <person name="Baeten J."/>
            <person name="Francoijs K.J."/>
            <person name="Nataraja K.N."/>
            <person name="Reddy Y.A.N."/>
            <person name="Phadnis S."/>
            <person name="Ravikumar R.L."/>
            <person name="Schlapbach R."/>
            <person name="Sreeman S.M."/>
            <person name="Shimizu K.K."/>
        </authorList>
    </citation>
    <scope>NUCLEOTIDE SEQUENCE</scope>
</reference>
<evidence type="ECO:0000256" key="10">
    <source>
        <dbReference type="ARBA" id="ARBA00023022"/>
    </source>
</evidence>
<dbReference type="GO" id="GO:0031640">
    <property type="term" value="P:killing of cells of another organism"/>
    <property type="evidence" value="ECO:0007669"/>
    <property type="project" value="UniProtKB-KW"/>
</dbReference>
<dbReference type="PANTHER" id="PTHR32080">
    <property type="entry name" value="ANTIFUNGAL PROTEIN GINKBILOBIN-2-LIKE"/>
    <property type="match status" value="1"/>
</dbReference>
<dbReference type="GO" id="GO:0042742">
    <property type="term" value="P:defense response to bacterium"/>
    <property type="evidence" value="ECO:0007669"/>
    <property type="project" value="UniProtKB-KW"/>
</dbReference>
<dbReference type="Proteomes" id="UP001054889">
    <property type="component" value="Unassembled WGS sequence"/>
</dbReference>
<dbReference type="GO" id="GO:0050832">
    <property type="term" value="P:defense response to fungus"/>
    <property type="evidence" value="ECO:0007669"/>
    <property type="project" value="UniProtKB-KW"/>
</dbReference>
<keyword evidence="18" id="KW-1185">Reference proteome</keyword>
<comment type="similarity">
    <text evidence="14">Belongs to the cysteine-rich repeat secretory protein family. Plasmodesmata-located proteins (PDLD) subfamily.</text>
</comment>
<keyword evidence="10" id="KW-0044">Antibiotic</keyword>
<dbReference type="GO" id="GO:0005537">
    <property type="term" value="F:D-mannose binding"/>
    <property type="evidence" value="ECO:0007669"/>
    <property type="project" value="UniProtKB-KW"/>
</dbReference>
<keyword evidence="2" id="KW-0929">Antimicrobial</keyword>
<sequence length="134" mass="13756">MAATSTTLLLLLPITLLLAASSRAAPNTAARSVLCNGATYGPGDPFAASLAYVLSELQSATPARNDHDFYNISPYPTAFAYGHASCVAALTAADCGSCLASAASQMNATCGHSVGARAVLVDCGLRYEQYAFKD</sequence>
<comment type="caution">
    <text evidence="17">The sequence shown here is derived from an EMBL/GenBank/DDBJ whole genome shotgun (WGS) entry which is preliminary data.</text>
</comment>
<dbReference type="InterPro" id="IPR038408">
    <property type="entry name" value="GNK2_sf"/>
</dbReference>
<keyword evidence="9" id="KW-0965">Cell junction</keyword>
<evidence type="ECO:0000256" key="5">
    <source>
        <dbReference type="ARBA" id="ARBA00022729"/>
    </source>
</evidence>
<evidence type="ECO:0000256" key="14">
    <source>
        <dbReference type="ARBA" id="ARBA00038393"/>
    </source>
</evidence>